<gene>
    <name evidence="3" type="ORF">D1869_02275</name>
    <name evidence="2" type="ORF">HNQ62_000658</name>
</gene>
<dbReference type="KEGG" id="soh:D1869_02275"/>
<dbReference type="RefSeq" id="WP_052846348.1">
    <property type="nucleotide sequence ID" value="NZ_CP045484.1"/>
</dbReference>
<feature type="transmembrane region" description="Helical" evidence="1">
    <location>
        <begin position="27"/>
        <end position="45"/>
    </location>
</feature>
<dbReference type="GeneID" id="42800036"/>
<protein>
    <submittedName>
        <fullName evidence="2">Uncharacterized membrane protein YoaK (UPF0700 family)</fullName>
    </submittedName>
</protein>
<evidence type="ECO:0000313" key="5">
    <source>
        <dbReference type="Proteomes" id="UP000582213"/>
    </source>
</evidence>
<evidence type="ECO:0000256" key="1">
    <source>
        <dbReference type="SAM" id="Phobius"/>
    </source>
</evidence>
<dbReference type="OrthoDB" id="42930at2157"/>
<dbReference type="EMBL" id="JACHFY010000002">
    <property type="protein sequence ID" value="MBB5252925.1"/>
    <property type="molecule type" value="Genomic_DNA"/>
</dbReference>
<feature type="transmembrane region" description="Helical" evidence="1">
    <location>
        <begin position="84"/>
        <end position="104"/>
    </location>
</feature>
<proteinExistence type="predicted"/>
<accession>A0A650CEC0</accession>
<dbReference type="Proteomes" id="UP000427373">
    <property type="component" value="Chromosome"/>
</dbReference>
<dbReference type="EMBL" id="CP045484">
    <property type="protein sequence ID" value="QGR16144.1"/>
    <property type="molecule type" value="Genomic_DNA"/>
</dbReference>
<keyword evidence="1" id="KW-1133">Transmembrane helix</keyword>
<organism evidence="3 4">
    <name type="scientific">Sulfurisphaera ohwakuensis</name>
    <dbReference type="NCBI Taxonomy" id="69656"/>
    <lineage>
        <taxon>Archaea</taxon>
        <taxon>Thermoproteota</taxon>
        <taxon>Thermoprotei</taxon>
        <taxon>Sulfolobales</taxon>
        <taxon>Sulfolobaceae</taxon>
        <taxon>Sulfurisphaera</taxon>
    </lineage>
</organism>
<reference evidence="2 5" key="2">
    <citation type="submission" date="2020-08" db="EMBL/GenBank/DDBJ databases">
        <title>Genomic Encyclopedia of Type Strains, Phase IV (KMG-IV): sequencing the most valuable type-strain genomes for metagenomic binning, comparative biology and taxonomic classification.</title>
        <authorList>
            <person name="Goeker M."/>
        </authorList>
    </citation>
    <scope>NUCLEOTIDE SEQUENCE [LARGE SCALE GENOMIC DNA]</scope>
    <source>
        <strain evidence="2 5">DSM 12421</strain>
    </source>
</reference>
<name>A0A650CEC0_SULOH</name>
<keyword evidence="1" id="KW-0472">Membrane</keyword>
<dbReference type="GeneID" id="1458434"/>
<evidence type="ECO:0000313" key="3">
    <source>
        <dbReference type="EMBL" id="QGR16144.1"/>
    </source>
</evidence>
<feature type="transmembrane region" description="Helical" evidence="1">
    <location>
        <begin position="143"/>
        <end position="164"/>
    </location>
</feature>
<feature type="transmembrane region" description="Helical" evidence="1">
    <location>
        <begin position="116"/>
        <end position="137"/>
    </location>
</feature>
<evidence type="ECO:0000313" key="2">
    <source>
        <dbReference type="EMBL" id="MBB5252925.1"/>
    </source>
</evidence>
<dbReference type="AlphaFoldDB" id="A0A650CEC0"/>
<feature type="transmembrane region" description="Helical" evidence="1">
    <location>
        <begin position="57"/>
        <end position="78"/>
    </location>
</feature>
<keyword evidence="4" id="KW-1185">Reference proteome</keyword>
<evidence type="ECO:0000313" key="4">
    <source>
        <dbReference type="Proteomes" id="UP000427373"/>
    </source>
</evidence>
<reference evidence="3 4" key="1">
    <citation type="submission" date="2019-10" db="EMBL/GenBank/DDBJ databases">
        <title>Genome Sequences from Six Type Strain Members of the Archaeal Family Sulfolobaceae: Acidianus ambivalens, Acidianus infernus, Metallosphaera prunae, Stygiolobus azoricus, Sulfolobus metallicus, and Sulfurisphaera ohwakuensis.</title>
        <authorList>
            <person name="Counts J.A."/>
            <person name="Kelly R.M."/>
        </authorList>
    </citation>
    <scope>NUCLEOTIDE SEQUENCE [LARGE SCALE GENOMIC DNA]</scope>
    <source>
        <strain evidence="3 4">TA-1</strain>
    </source>
</reference>
<keyword evidence="1" id="KW-0812">Transmembrane</keyword>
<dbReference type="Proteomes" id="UP000582213">
    <property type="component" value="Unassembled WGS sequence"/>
</dbReference>
<sequence>MNTATLILISILLIALPIIPAYLLNFPAFVALSTIDLAIVIYIMTTYKTWTTLKSRIVGLYFSGVYALGITLGIFFALPVKPRLFAIVGLIYVLPFIFQFIISIKPFISKLISRNLLTFGNGYVAFLLVLIIGAIIGRYLANFYQLIILYSGTIIVGILILLYLRK</sequence>